<dbReference type="EMBL" id="JBHLWQ010000020">
    <property type="protein sequence ID" value="MFC0199169.1"/>
    <property type="molecule type" value="Genomic_DNA"/>
</dbReference>
<dbReference type="GO" id="GO:0008168">
    <property type="term" value="F:methyltransferase activity"/>
    <property type="evidence" value="ECO:0007669"/>
    <property type="project" value="UniProtKB-KW"/>
</dbReference>
<keyword evidence="3" id="KW-1185">Reference proteome</keyword>
<proteinExistence type="predicted"/>
<dbReference type="RefSeq" id="WP_265505838.1">
    <property type="nucleotide sequence ID" value="NZ_JAOTBE010000005.1"/>
</dbReference>
<comment type="caution">
    <text evidence="2">The sequence shown here is derived from an EMBL/GenBank/DDBJ whole genome shotgun (WGS) entry which is preliminary data.</text>
</comment>
<accession>A0ABV6CEL0</accession>
<keyword evidence="2" id="KW-0489">Methyltransferase</keyword>
<dbReference type="Pfam" id="PF13649">
    <property type="entry name" value="Methyltransf_25"/>
    <property type="match status" value="1"/>
</dbReference>
<dbReference type="Proteomes" id="UP001589795">
    <property type="component" value="Unassembled WGS sequence"/>
</dbReference>
<dbReference type="InterPro" id="IPR041698">
    <property type="entry name" value="Methyltransf_25"/>
</dbReference>
<evidence type="ECO:0000259" key="1">
    <source>
        <dbReference type="Pfam" id="PF13649"/>
    </source>
</evidence>
<evidence type="ECO:0000313" key="2">
    <source>
        <dbReference type="EMBL" id="MFC0199169.1"/>
    </source>
</evidence>
<keyword evidence="2" id="KW-0808">Transferase</keyword>
<dbReference type="GO" id="GO:0032259">
    <property type="term" value="P:methylation"/>
    <property type="evidence" value="ECO:0007669"/>
    <property type="project" value="UniProtKB-KW"/>
</dbReference>
<sequence>MGFSAQWLALREPADQKARDPALLTRAVAAAGPAPVILDLGCGTGSTVRALAPHLPETARWHLVDNDPLLLDQASAEAPGRVQVHELDLAQLDALPLEGVTLVTASALLDLMPAAWIEDLAAILAAAGLPFYAALSYDGIMSWEPALPKDHDVTRAFNDHQRSDKGLGPALGPDAGTVAATIFRAAGFNVQQAISPWRIAAEAVPLHRALVEGIADAAGQAGQPMAAEWGRARAGMASESRCLIGHLDLLALPPRTA</sequence>
<dbReference type="InterPro" id="IPR029063">
    <property type="entry name" value="SAM-dependent_MTases_sf"/>
</dbReference>
<organism evidence="2 3">
    <name type="scientific">Paracoccus rhizosphaerae</name>
    <dbReference type="NCBI Taxonomy" id="1133347"/>
    <lineage>
        <taxon>Bacteria</taxon>
        <taxon>Pseudomonadati</taxon>
        <taxon>Pseudomonadota</taxon>
        <taxon>Alphaproteobacteria</taxon>
        <taxon>Rhodobacterales</taxon>
        <taxon>Paracoccaceae</taxon>
        <taxon>Paracoccus</taxon>
    </lineage>
</organism>
<dbReference type="Gene3D" id="3.40.50.150">
    <property type="entry name" value="Vaccinia Virus protein VP39"/>
    <property type="match status" value="1"/>
</dbReference>
<name>A0ABV6CEL0_9RHOB</name>
<dbReference type="SUPFAM" id="SSF53335">
    <property type="entry name" value="S-adenosyl-L-methionine-dependent methyltransferases"/>
    <property type="match status" value="1"/>
</dbReference>
<protein>
    <submittedName>
        <fullName evidence="2">Class I SAM-dependent methyltransferase</fullName>
    </submittedName>
</protein>
<reference evidence="2 3" key="1">
    <citation type="submission" date="2024-09" db="EMBL/GenBank/DDBJ databases">
        <authorList>
            <person name="Sun Q."/>
            <person name="Mori K."/>
        </authorList>
    </citation>
    <scope>NUCLEOTIDE SEQUENCE [LARGE SCALE GENOMIC DNA]</scope>
    <source>
        <strain evidence="2 3">CCM 7904</strain>
    </source>
</reference>
<gene>
    <name evidence="2" type="ORF">ACFFIZ_02175</name>
</gene>
<evidence type="ECO:0000313" key="3">
    <source>
        <dbReference type="Proteomes" id="UP001589795"/>
    </source>
</evidence>
<feature type="domain" description="Methyltransferase" evidence="1">
    <location>
        <begin position="37"/>
        <end position="122"/>
    </location>
</feature>